<keyword evidence="7" id="KW-1185">Reference proteome</keyword>
<sequence>MSPQLTHLLRPIVGIAFAVLIVVSSLFGSYIITLLVPLILFNRHRLWRKMMDRMISLWMVIPITFLEYIYGMDIRLTGDPIDASKPALVIMNHRTRLDWMYYWIILFKINPWLLTTSKISPKAELKYLPGAGYGMAANHFIFLERNMERDRIQMSRAIDYYSSVGDPYQILLFPEGTDKTAHTTKVSEEYAKKNGLPPLTEVLYPRSAGMIHLITQMRQHQYIDYIYDLTVAYPDNIVQSEVALILKGLAPKRVHCSIKRIDISCVPRNDQDIAKWINELWTEKDETLKRYYSLPIKERCFPLTPDGLIWEGPEDVIRKLFKVTAFTLYISVVVVWFYHLTFIPLVQMLLVWTVLLALFISYCYGGIDHLVFHRWKKSLASK</sequence>
<feature type="domain" description="Phospholipid/glycerol acyltransferase" evidence="5">
    <location>
        <begin position="87"/>
        <end position="210"/>
    </location>
</feature>
<dbReference type="EMBL" id="JBGFUD010001736">
    <property type="protein sequence ID" value="MFH4976691.1"/>
    <property type="molecule type" value="Genomic_DNA"/>
</dbReference>
<dbReference type="InterPro" id="IPR032098">
    <property type="entry name" value="Acyltransf_C"/>
</dbReference>
<feature type="transmembrane region" description="Helical" evidence="4">
    <location>
        <begin position="345"/>
        <end position="367"/>
    </location>
</feature>
<keyword evidence="4" id="KW-1133">Transmembrane helix</keyword>
<dbReference type="AlphaFoldDB" id="A0ABD6EH26"/>
<dbReference type="CDD" id="cd07990">
    <property type="entry name" value="LPLAT_LCLAT1-like"/>
    <property type="match status" value="1"/>
</dbReference>
<feature type="transmembrane region" description="Helical" evidence="4">
    <location>
        <begin position="99"/>
        <end position="116"/>
    </location>
</feature>
<evidence type="ECO:0000256" key="4">
    <source>
        <dbReference type="SAM" id="Phobius"/>
    </source>
</evidence>
<evidence type="ECO:0000313" key="7">
    <source>
        <dbReference type="Proteomes" id="UP001608902"/>
    </source>
</evidence>
<keyword evidence="4" id="KW-0812">Transmembrane</keyword>
<protein>
    <recommendedName>
        <fullName evidence="5">Phospholipid/glycerol acyltransferase domain-containing protein</fullName>
    </recommendedName>
</protein>
<evidence type="ECO:0000259" key="5">
    <source>
        <dbReference type="SMART" id="SM00563"/>
    </source>
</evidence>
<dbReference type="PANTHER" id="PTHR10983">
    <property type="entry name" value="1-ACYLGLYCEROL-3-PHOSPHATE ACYLTRANSFERASE-RELATED"/>
    <property type="match status" value="1"/>
</dbReference>
<evidence type="ECO:0000256" key="2">
    <source>
        <dbReference type="ARBA" id="ARBA00022679"/>
    </source>
</evidence>
<keyword evidence="3" id="KW-0012">Acyltransferase</keyword>
<dbReference type="GO" id="GO:0016746">
    <property type="term" value="F:acyltransferase activity"/>
    <property type="evidence" value="ECO:0007669"/>
    <property type="project" value="UniProtKB-KW"/>
</dbReference>
<evidence type="ECO:0000313" key="6">
    <source>
        <dbReference type="EMBL" id="MFH4976691.1"/>
    </source>
</evidence>
<comment type="caution">
    <text evidence="6">The sequence shown here is derived from an EMBL/GenBank/DDBJ whole genome shotgun (WGS) entry which is preliminary data.</text>
</comment>
<dbReference type="Pfam" id="PF01553">
    <property type="entry name" value="Acyltransferase"/>
    <property type="match status" value="1"/>
</dbReference>
<keyword evidence="2" id="KW-0808">Transferase</keyword>
<dbReference type="Pfam" id="PF16076">
    <property type="entry name" value="Acyltransf_C"/>
    <property type="match status" value="1"/>
</dbReference>
<accession>A0ABD6EH26</accession>
<name>A0ABD6EH26_9BILA</name>
<feature type="transmembrane region" description="Helical" evidence="4">
    <location>
        <begin position="53"/>
        <end position="70"/>
    </location>
</feature>
<gene>
    <name evidence="6" type="ORF">AB6A40_003400</name>
</gene>
<evidence type="ECO:0000256" key="3">
    <source>
        <dbReference type="ARBA" id="ARBA00023315"/>
    </source>
</evidence>
<keyword evidence="4" id="KW-0472">Membrane</keyword>
<feature type="transmembrane region" description="Helical" evidence="4">
    <location>
        <begin position="320"/>
        <end position="339"/>
    </location>
</feature>
<reference evidence="6 7" key="1">
    <citation type="submission" date="2024-08" db="EMBL/GenBank/DDBJ databases">
        <title>Gnathostoma spinigerum genome.</title>
        <authorList>
            <person name="Gonzalez-Bertolin B."/>
            <person name="Monzon S."/>
            <person name="Zaballos A."/>
            <person name="Jimenez P."/>
            <person name="Dekumyoy P."/>
            <person name="Varona S."/>
            <person name="Cuesta I."/>
            <person name="Sumanam S."/>
            <person name="Adisakwattana P."/>
            <person name="Gasser R.B."/>
            <person name="Hernandez-Gonzalez A."/>
            <person name="Young N.D."/>
            <person name="Perteguer M.J."/>
        </authorList>
    </citation>
    <scope>NUCLEOTIDE SEQUENCE [LARGE SCALE GENOMIC DNA]</scope>
    <source>
        <strain evidence="6">AL3</strain>
        <tissue evidence="6">Liver</tissue>
    </source>
</reference>
<comment type="similarity">
    <text evidence="1">Belongs to the 1-acyl-sn-glycerol-3-phosphate acyltransferase family.</text>
</comment>
<dbReference type="PANTHER" id="PTHR10983:SF20">
    <property type="entry name" value="LYSOPHOSPHATIDYLINOSITOL ACYLTRANSFERASE 10"/>
    <property type="match status" value="1"/>
</dbReference>
<dbReference type="Proteomes" id="UP001608902">
    <property type="component" value="Unassembled WGS sequence"/>
</dbReference>
<dbReference type="InterPro" id="IPR002123">
    <property type="entry name" value="Plipid/glycerol_acylTrfase"/>
</dbReference>
<proteinExistence type="inferred from homology"/>
<organism evidence="6 7">
    <name type="scientific">Gnathostoma spinigerum</name>
    <dbReference type="NCBI Taxonomy" id="75299"/>
    <lineage>
        <taxon>Eukaryota</taxon>
        <taxon>Metazoa</taxon>
        <taxon>Ecdysozoa</taxon>
        <taxon>Nematoda</taxon>
        <taxon>Chromadorea</taxon>
        <taxon>Rhabditida</taxon>
        <taxon>Spirurina</taxon>
        <taxon>Gnathostomatomorpha</taxon>
        <taxon>Gnathostomatoidea</taxon>
        <taxon>Gnathostomatidae</taxon>
        <taxon>Gnathostoma</taxon>
    </lineage>
</organism>
<feature type="transmembrane region" description="Helical" evidence="4">
    <location>
        <begin position="12"/>
        <end position="41"/>
    </location>
</feature>
<dbReference type="SMART" id="SM00563">
    <property type="entry name" value="PlsC"/>
    <property type="match status" value="1"/>
</dbReference>
<dbReference type="SUPFAM" id="SSF69593">
    <property type="entry name" value="Glycerol-3-phosphate (1)-acyltransferase"/>
    <property type="match status" value="1"/>
</dbReference>
<evidence type="ECO:0000256" key="1">
    <source>
        <dbReference type="ARBA" id="ARBA00008655"/>
    </source>
</evidence>